<gene>
    <name evidence="3" type="ORF">AK812_SmicGene23665</name>
</gene>
<evidence type="ECO:0000256" key="1">
    <source>
        <dbReference type="SAM" id="Coils"/>
    </source>
</evidence>
<evidence type="ECO:0000256" key="2">
    <source>
        <dbReference type="SAM" id="MobiDB-lite"/>
    </source>
</evidence>
<sequence>MAFEGNASGSQGFDPPGRYFVQRTAAASEPGPEPIPSLLPGDSDNDSAPDSGHPASSDPPAAAAGSGSVAAAYTPAQVPNPGPCPGWATLGDSSTGPQMAAQLSRLRPHTRDRIVQLCTSMAPPPMPKAPKSTFPPVHPASSVPKADGPRGSNDGLGYPSAAVLDPPEPTAVVCAAVDFCTMPPASRLDDPSALVDFLSSISAPDTLAAAIKSAGFHTLGSLAFALSDPSDHEEVMQFIRVILKIPEADANATFRPDVSCLRRTVLEACSIAPPRAASSSAPSQLLPTTPSISGSSKLTAADFLDRQASPSPISRRSAALTPPSQTKGEVRSNLFEGDTADAALDGAIRSQKRRLPVNPPVLSLVSQSQSTNQQLSEQLMHAEEKMKIAHQEDIQRHEEIAMSLLAQMNEMVQEDQGSTLRIEELERQRDLLRNAVEHVNRVHQNSLGDHFRGIERIEEASQAQHLRDEELATSLHQELGQLRSDAAQTFANIEQQAQGEGQQLAMQYQRLVDELNQKAHETLQFKSEASQNSYAMAIMKEQMRLMKNEETTMRDEANKKMSALESGAQELQNRLDREEFAKSETMLRLRQMEMPSGNDGGVSPSALHSEVGELRRRLRQQGMLKPNSQSERTRSAALSYKIYSGMRTQNKRKIMIDGQGLTGCVEIGNIGSIQLSIYNRNIIMVTIMAKVKKKKKKKLHPQITNQPGTKRTWWWTKWTWWWTKWGFEGIAVAVGEDEVILRNRRPKMLQTLQKSKYPEGKPTRLSFLRSQG</sequence>
<keyword evidence="4" id="KW-1185">Reference proteome</keyword>
<dbReference type="Proteomes" id="UP000186817">
    <property type="component" value="Unassembled WGS sequence"/>
</dbReference>
<comment type="caution">
    <text evidence="3">The sequence shown here is derived from an EMBL/GenBank/DDBJ whole genome shotgun (WGS) entry which is preliminary data.</text>
</comment>
<keyword evidence="1" id="KW-0175">Coiled coil</keyword>
<feature type="compositionally biased region" description="Low complexity" evidence="2">
    <location>
        <begin position="46"/>
        <end position="68"/>
    </location>
</feature>
<dbReference type="EMBL" id="LSRX01000548">
    <property type="protein sequence ID" value="OLP94324.1"/>
    <property type="molecule type" value="Genomic_DNA"/>
</dbReference>
<feature type="coiled-coil region" evidence="1">
    <location>
        <begin position="365"/>
        <end position="442"/>
    </location>
</feature>
<protein>
    <submittedName>
        <fullName evidence="3">Uncharacterized protein</fullName>
    </submittedName>
</protein>
<evidence type="ECO:0000313" key="4">
    <source>
        <dbReference type="Proteomes" id="UP000186817"/>
    </source>
</evidence>
<feature type="coiled-coil region" evidence="1">
    <location>
        <begin position="554"/>
        <end position="581"/>
    </location>
</feature>
<feature type="region of interest" description="Disordered" evidence="2">
    <location>
        <begin position="120"/>
        <end position="156"/>
    </location>
</feature>
<feature type="region of interest" description="Disordered" evidence="2">
    <location>
        <begin position="1"/>
        <end position="68"/>
    </location>
</feature>
<proteinExistence type="predicted"/>
<organism evidence="3 4">
    <name type="scientific">Symbiodinium microadriaticum</name>
    <name type="common">Dinoflagellate</name>
    <name type="synonym">Zooxanthella microadriatica</name>
    <dbReference type="NCBI Taxonomy" id="2951"/>
    <lineage>
        <taxon>Eukaryota</taxon>
        <taxon>Sar</taxon>
        <taxon>Alveolata</taxon>
        <taxon>Dinophyceae</taxon>
        <taxon>Suessiales</taxon>
        <taxon>Symbiodiniaceae</taxon>
        <taxon>Symbiodinium</taxon>
    </lineage>
</organism>
<name>A0A1Q9DGL1_SYMMI</name>
<accession>A0A1Q9DGL1</accession>
<dbReference type="OrthoDB" id="417183at2759"/>
<evidence type="ECO:0000313" key="3">
    <source>
        <dbReference type="EMBL" id="OLP94324.1"/>
    </source>
</evidence>
<feature type="region of interest" description="Disordered" evidence="2">
    <location>
        <begin position="307"/>
        <end position="336"/>
    </location>
</feature>
<feature type="compositionally biased region" description="Low complexity" evidence="2">
    <location>
        <begin position="308"/>
        <end position="319"/>
    </location>
</feature>
<reference evidence="3 4" key="1">
    <citation type="submission" date="2016-02" db="EMBL/GenBank/DDBJ databases">
        <title>Genome analysis of coral dinoflagellate symbionts highlights evolutionary adaptations to a symbiotic lifestyle.</title>
        <authorList>
            <person name="Aranda M."/>
            <person name="Li Y."/>
            <person name="Liew Y.J."/>
            <person name="Baumgarten S."/>
            <person name="Simakov O."/>
            <person name="Wilson M."/>
            <person name="Piel J."/>
            <person name="Ashoor H."/>
            <person name="Bougouffa S."/>
            <person name="Bajic V.B."/>
            <person name="Ryu T."/>
            <person name="Ravasi T."/>
            <person name="Bayer T."/>
            <person name="Micklem G."/>
            <person name="Kim H."/>
            <person name="Bhak J."/>
            <person name="Lajeunesse T.C."/>
            <person name="Voolstra C.R."/>
        </authorList>
    </citation>
    <scope>NUCLEOTIDE SEQUENCE [LARGE SCALE GENOMIC DNA]</scope>
    <source>
        <strain evidence="3 4">CCMP2467</strain>
    </source>
</reference>
<dbReference type="AlphaFoldDB" id="A0A1Q9DGL1"/>